<dbReference type="InterPro" id="IPR057853">
    <property type="entry name" value="Beta-prop_WDR11_2nd"/>
</dbReference>
<dbReference type="InterPro" id="IPR039694">
    <property type="entry name" value="WDR11"/>
</dbReference>
<dbReference type="Gene3D" id="2.130.10.10">
    <property type="entry name" value="YVTN repeat-like/Quinoprotein amine dehydrogenase"/>
    <property type="match status" value="3"/>
</dbReference>
<name>A0A224ZB61_9ACAR</name>
<dbReference type="InterPro" id="IPR036322">
    <property type="entry name" value="WD40_repeat_dom_sf"/>
</dbReference>
<dbReference type="Pfam" id="PF23753">
    <property type="entry name" value="TPR_WDR11"/>
    <property type="match status" value="1"/>
</dbReference>
<reference evidence="4" key="1">
    <citation type="journal article" date="2017" name="Parasit. Vectors">
        <title>Sialotranscriptomics of Rhipicephalus zambeziensis reveals intricate expression profiles of secretory proteins and suggests tight temporal transcriptional regulation during blood-feeding.</title>
        <authorList>
            <person name="de Castro M.H."/>
            <person name="de Klerk D."/>
            <person name="Pienaar R."/>
            <person name="Rees D.J.G."/>
            <person name="Mans B.J."/>
        </authorList>
    </citation>
    <scope>NUCLEOTIDE SEQUENCE</scope>
    <source>
        <tissue evidence="4">Salivary glands</tissue>
    </source>
</reference>
<organism evidence="4">
    <name type="scientific">Rhipicephalus zambeziensis</name>
    <dbReference type="NCBI Taxonomy" id="60191"/>
    <lineage>
        <taxon>Eukaryota</taxon>
        <taxon>Metazoa</taxon>
        <taxon>Ecdysozoa</taxon>
        <taxon>Arthropoda</taxon>
        <taxon>Chelicerata</taxon>
        <taxon>Arachnida</taxon>
        <taxon>Acari</taxon>
        <taxon>Parasitiformes</taxon>
        <taxon>Ixodida</taxon>
        <taxon>Ixodoidea</taxon>
        <taxon>Ixodidae</taxon>
        <taxon>Rhipicephalinae</taxon>
        <taxon>Rhipicephalus</taxon>
        <taxon>Rhipicephalus</taxon>
    </lineage>
</organism>
<dbReference type="SUPFAM" id="SSF101908">
    <property type="entry name" value="Putative isomerase YbhE"/>
    <property type="match status" value="1"/>
</dbReference>
<evidence type="ECO:0000259" key="3">
    <source>
        <dbReference type="Pfam" id="PF23753"/>
    </source>
</evidence>
<dbReference type="SUPFAM" id="SSF50978">
    <property type="entry name" value="WD40 repeat-like"/>
    <property type="match status" value="1"/>
</dbReference>
<protein>
    <submittedName>
        <fullName evidence="4">WD domain Gbeta repeat-containing protein</fullName>
    </submittedName>
</protein>
<evidence type="ECO:0000313" key="4">
    <source>
        <dbReference type="EMBL" id="MAA24483.1"/>
    </source>
</evidence>
<feature type="domain" description="WDR11 TPR" evidence="3">
    <location>
        <begin position="913"/>
        <end position="1101"/>
    </location>
</feature>
<feature type="domain" description="WDR11 second beta-propeller" evidence="2">
    <location>
        <begin position="460"/>
        <end position="794"/>
    </location>
</feature>
<dbReference type="PANTHER" id="PTHR14593">
    <property type="entry name" value="WD REPEAT-CONTAINING PROTEIN 11"/>
    <property type="match status" value="1"/>
</dbReference>
<dbReference type="InterPro" id="IPR001680">
    <property type="entry name" value="WD40_rpt"/>
</dbReference>
<dbReference type="GO" id="GO:0005737">
    <property type="term" value="C:cytoplasm"/>
    <property type="evidence" value="ECO:0007669"/>
    <property type="project" value="TreeGrafter"/>
</dbReference>
<dbReference type="AlphaFoldDB" id="A0A224ZB61"/>
<dbReference type="Pfam" id="PF23751">
    <property type="entry name" value="Beta-prop_WDR11_1st"/>
    <property type="match status" value="1"/>
</dbReference>
<sequence length="1170" mass="129568">MSSLKRPCSEKRIDDSAANPVIKRISSRILPGALIPANKDAVDWGFQSLLAYGCHKHVVVIDTKYTQVFQTLTGHQHNVTKVSWSRNLHYHDLVNPYHLKLASADTSGTVLVWDVTQATVRSTLTEPDRTILELGWLLGGDSNHHLLLALYSLGTLVLWHADTGTQLWRKCYPEPLAAFSLDPFCESTVLFLAADHLLLVEDLNGQQAPAGSGHKCSLSSVAYSTSDAAAEERSKSRSRLISGVKSLIRTGDNQTGIEEALPLNECLQLCYHRAVRHQLFLVYPKRIFMVDTEVQQVLGVIPLERNGSPFVRCHPCWECDFLLCLHESGSVSARFRREDNESLAGELDHASGLVTYDTVCISEALRLSKHSKVNGMAVCQSSQCKVALLLGDGRIVFLKLALTRKASVVEKRENLASVMKGSSTGTLRLITTGLLEALAPGPHLCRMCPPVTFGNWSTYRPLLAVGNTTGSVQVFDLSSGTLEKELNLHATPVRGIEWVSLTSFLSFAYANLITVGSKVRNEIVLTSIQSGQVQQVRADANEESPITCIKVSHLKQYFVVLFKDQPFELWDLRSLTLLRTMPDSFPCVTALEWSPLVSSKAQLRARHLANPKDVEPIFANSATEQLERQLGQQGASPLLREQLVFTDTEAQLYYFSVEGNVVRDCTRNPPEAGMASVTSIAWKSDHIVLGDAEGTLTVWDLKGKVLRALPTQRGHVKKLKFAPGKGNMKILALFSDGISAWDAQDVQLFVQARCPQDLPGINDVDWAKSDKLVVATSDGCIRVMDMEMKNCSSPVSNHLQTNRLPFVPQLLPPKAALQLKSLLQHPDMGLATVPSQLSEASLQERLQQASSQCKVPSKAGVIERSAAVASWFGDEEGFHFWSVTHYYLTKKERSLNAADKTSLPLCYDMLCPDAEYKALQLKRLLFHERQRMVHSHTQRCVCRLLLLGQADQAVQLLLETEPASEHFYSDSLRACLVASLKTESKAQSVVKLVATNLIANSRTWDGVQLLCLIGKGLDACRYLQAAGQWEDSIWLAKCTLSDAANCEVISKWAEHLIQLNQKGKAVLVLLSVGQYARCLQTLHAARMVERAALFLDACLEHGALPQEHSSLFQTVWLDYARYLHSLGNKRASLHYCSLAEEAAADLRREVEMLLDEEEGLAISEQAQEIQ</sequence>
<dbReference type="Pfam" id="PF23752">
    <property type="entry name" value="Beta-prop_WDR11_2nd"/>
    <property type="match status" value="1"/>
</dbReference>
<dbReference type="InterPro" id="IPR057852">
    <property type="entry name" value="Beta-prop_WDR11_1st"/>
</dbReference>
<evidence type="ECO:0000259" key="1">
    <source>
        <dbReference type="Pfam" id="PF23751"/>
    </source>
</evidence>
<dbReference type="InterPro" id="IPR057854">
    <property type="entry name" value="TPR_WDR11"/>
</dbReference>
<dbReference type="EMBL" id="GFPF01013337">
    <property type="protein sequence ID" value="MAA24483.1"/>
    <property type="molecule type" value="Transcribed_RNA"/>
</dbReference>
<dbReference type="SMART" id="SM00320">
    <property type="entry name" value="WD40"/>
    <property type="match status" value="6"/>
</dbReference>
<feature type="domain" description="WDR11 first beta-propeller" evidence="1">
    <location>
        <begin position="38"/>
        <end position="340"/>
    </location>
</feature>
<evidence type="ECO:0000259" key="2">
    <source>
        <dbReference type="Pfam" id="PF23752"/>
    </source>
</evidence>
<dbReference type="PANTHER" id="PTHR14593:SF5">
    <property type="entry name" value="WD REPEAT-CONTAINING PROTEIN 11"/>
    <property type="match status" value="1"/>
</dbReference>
<dbReference type="InterPro" id="IPR015943">
    <property type="entry name" value="WD40/YVTN_repeat-like_dom_sf"/>
</dbReference>
<accession>A0A224ZB61</accession>
<proteinExistence type="predicted"/>